<dbReference type="PROSITE" id="PS01131">
    <property type="entry name" value="RRNA_A_DIMETH"/>
    <property type="match status" value="1"/>
</dbReference>
<proteinExistence type="inferred from homology"/>
<evidence type="ECO:0000256" key="8">
    <source>
        <dbReference type="SAM" id="MobiDB-lite"/>
    </source>
</evidence>
<reference evidence="11" key="1">
    <citation type="submission" date="2025-08" db="UniProtKB">
        <authorList>
            <consortium name="RefSeq"/>
        </authorList>
    </citation>
    <scope>IDENTIFICATION</scope>
    <source>
        <tissue evidence="11">Leaf</tissue>
    </source>
</reference>
<dbReference type="GO" id="GO:0003723">
    <property type="term" value="F:RNA binding"/>
    <property type="evidence" value="ECO:0007669"/>
    <property type="project" value="UniProtKB-UniRule"/>
</dbReference>
<dbReference type="InterPro" id="IPR001737">
    <property type="entry name" value="KsgA/Erm"/>
</dbReference>
<name>A0A8B8P9Y9_9MYRT</name>
<keyword evidence="5 6" id="KW-0694">RNA-binding</keyword>
<accession>A0A8B8P9Y9</accession>
<dbReference type="EC" id="2.1.1.-" evidence="7"/>
<feature type="binding site" evidence="6">
    <location>
        <position position="155"/>
    </location>
    <ligand>
        <name>S-adenosyl-L-methionine</name>
        <dbReference type="ChEBI" id="CHEBI:59789"/>
    </ligand>
</feature>
<evidence type="ECO:0000313" key="11">
    <source>
        <dbReference type="RefSeq" id="XP_030530783.1"/>
    </source>
</evidence>
<gene>
    <name evidence="11" type="primary">LOC115741169</name>
</gene>
<organism evidence="10 11">
    <name type="scientific">Rhodamnia argentea</name>
    <dbReference type="NCBI Taxonomy" id="178133"/>
    <lineage>
        <taxon>Eukaryota</taxon>
        <taxon>Viridiplantae</taxon>
        <taxon>Streptophyta</taxon>
        <taxon>Embryophyta</taxon>
        <taxon>Tracheophyta</taxon>
        <taxon>Spermatophyta</taxon>
        <taxon>Magnoliopsida</taxon>
        <taxon>eudicotyledons</taxon>
        <taxon>Gunneridae</taxon>
        <taxon>Pentapetalae</taxon>
        <taxon>rosids</taxon>
        <taxon>malvids</taxon>
        <taxon>Myrtales</taxon>
        <taxon>Myrtaceae</taxon>
        <taxon>Myrtoideae</taxon>
        <taxon>Myrteae</taxon>
        <taxon>Australasian group</taxon>
        <taxon>Rhodamnia</taxon>
    </lineage>
</organism>
<dbReference type="Gene3D" id="1.10.8.480">
    <property type="match status" value="1"/>
</dbReference>
<keyword evidence="3 6" id="KW-0808">Transferase</keyword>
<evidence type="ECO:0000256" key="1">
    <source>
        <dbReference type="ARBA" id="ARBA00022552"/>
    </source>
</evidence>
<evidence type="ECO:0000256" key="6">
    <source>
        <dbReference type="PROSITE-ProRule" id="PRU01026"/>
    </source>
</evidence>
<evidence type="ECO:0000256" key="7">
    <source>
        <dbReference type="RuleBase" id="RU362106"/>
    </source>
</evidence>
<feature type="binding site" evidence="6">
    <location>
        <position position="66"/>
    </location>
    <ligand>
        <name>S-adenosyl-L-methionine</name>
        <dbReference type="ChEBI" id="CHEBI:59789"/>
    </ligand>
</feature>
<dbReference type="CDD" id="cd02440">
    <property type="entry name" value="AdoMet_MTases"/>
    <property type="match status" value="1"/>
</dbReference>
<evidence type="ECO:0000313" key="10">
    <source>
        <dbReference type="Proteomes" id="UP000827889"/>
    </source>
</evidence>
<dbReference type="Gene3D" id="3.40.50.150">
    <property type="entry name" value="Vaccinia Virus protein VP39"/>
    <property type="match status" value="1"/>
</dbReference>
<dbReference type="PROSITE" id="PS51689">
    <property type="entry name" value="SAM_RNA_A_N6_MT"/>
    <property type="match status" value="1"/>
</dbReference>
<feature type="binding site" evidence="6">
    <location>
        <position position="112"/>
    </location>
    <ligand>
        <name>S-adenosyl-L-methionine</name>
        <dbReference type="ChEBI" id="CHEBI:59789"/>
    </ligand>
</feature>
<dbReference type="RefSeq" id="XP_030530783.1">
    <property type="nucleotide sequence ID" value="XM_030674923.1"/>
</dbReference>
<keyword evidence="1 7" id="KW-0698">rRNA processing</keyword>
<dbReference type="PANTHER" id="PTHR11727">
    <property type="entry name" value="DIMETHYLADENOSINE TRANSFERASE"/>
    <property type="match status" value="1"/>
</dbReference>
<evidence type="ECO:0000256" key="2">
    <source>
        <dbReference type="ARBA" id="ARBA00022603"/>
    </source>
</evidence>
<feature type="domain" description="Ribosomal RNA adenine methylase transferase N-terminal" evidence="9">
    <location>
        <begin position="71"/>
        <end position="240"/>
    </location>
</feature>
<dbReference type="SMART" id="SM00650">
    <property type="entry name" value="rADc"/>
    <property type="match status" value="1"/>
</dbReference>
<dbReference type="AlphaFoldDB" id="A0A8B8P9Y9"/>
<feature type="binding site" evidence="6">
    <location>
        <position position="91"/>
    </location>
    <ligand>
        <name>S-adenosyl-L-methionine</name>
        <dbReference type="ChEBI" id="CHEBI:59789"/>
    </ligand>
</feature>
<sequence length="387" mass="43413">MLRKCRSVRADLNRLLWRRDRARQLQAKCIHARTSEDDGHRTSKKGAREARGPEFQLHKSKGQHILTNPRVLDSIVRRADLKPGDTVLEIGPGTGNLTLKLLEASRKVVAVEIDGRMVDVLRKRVADCGFEDRLTVIQKDALKTQLPPFDIVVANIPYQISSPLVIKLVYGKIRFRSATLLLQKEFARRLLANPGDSEYNRLAVNVKLVADVEFAMDVSKRDFLPVPKVDSSVVIIRPKTELPTVNLAEWWAFTRTCFGKKNKTLGATFKQKRKVMEILETSTLAALRKHVTINDNDGISGVSMEGSDMDEGGKSEEESLSSSVPEGEMNSFKEKIVGVLRAEGFEDKRPSKLSNDELLHLLAVLNHAGVYFHNQTNSRRDALLADI</sequence>
<keyword evidence="10" id="KW-1185">Reference proteome</keyword>
<dbReference type="PANTHER" id="PTHR11727:SF12">
    <property type="entry name" value="RIBOSOMAL RNA SMALL SUBUNIT METHYLTRANSFERASE, MITOCHONDRIAL"/>
    <property type="match status" value="1"/>
</dbReference>
<evidence type="ECO:0000256" key="5">
    <source>
        <dbReference type="ARBA" id="ARBA00022884"/>
    </source>
</evidence>
<dbReference type="InterPro" id="IPR011530">
    <property type="entry name" value="rRNA_adenine_dimethylase"/>
</dbReference>
<dbReference type="GeneID" id="115741169"/>
<evidence type="ECO:0000256" key="3">
    <source>
        <dbReference type="ARBA" id="ARBA00022679"/>
    </source>
</evidence>
<dbReference type="FunFam" id="3.40.50.150:FF:000081">
    <property type="entry name" value="rRNA adenine N(6)-methyltransferase"/>
    <property type="match status" value="1"/>
</dbReference>
<feature type="binding site" evidence="6">
    <location>
        <position position="140"/>
    </location>
    <ligand>
        <name>S-adenosyl-L-methionine</name>
        <dbReference type="ChEBI" id="CHEBI:59789"/>
    </ligand>
</feature>
<feature type="region of interest" description="Disordered" evidence="8">
    <location>
        <begin position="298"/>
        <end position="327"/>
    </location>
</feature>
<dbReference type="InterPro" id="IPR020598">
    <property type="entry name" value="rRNA_Ade_methylase_Trfase_N"/>
</dbReference>
<dbReference type="Pfam" id="PF00398">
    <property type="entry name" value="RrnaAD"/>
    <property type="match status" value="1"/>
</dbReference>
<comment type="similarity">
    <text evidence="6 7">Belongs to the class I-like SAM-binding methyltransferase superfamily. rRNA adenine N(6)-methyltransferase family.</text>
</comment>
<feature type="binding site" evidence="6">
    <location>
        <position position="64"/>
    </location>
    <ligand>
        <name>S-adenosyl-L-methionine</name>
        <dbReference type="ChEBI" id="CHEBI:59789"/>
    </ligand>
</feature>
<keyword evidence="2 6" id="KW-0489">Methyltransferase</keyword>
<evidence type="ECO:0000256" key="4">
    <source>
        <dbReference type="ARBA" id="ARBA00022691"/>
    </source>
</evidence>
<dbReference type="Proteomes" id="UP000827889">
    <property type="component" value="Chromosome 8"/>
</dbReference>
<evidence type="ECO:0000259" key="9">
    <source>
        <dbReference type="SMART" id="SM00650"/>
    </source>
</evidence>
<dbReference type="OrthoDB" id="74991at2759"/>
<dbReference type="InterPro" id="IPR029063">
    <property type="entry name" value="SAM-dependent_MTases_sf"/>
</dbReference>
<dbReference type="NCBIfam" id="TIGR00755">
    <property type="entry name" value="ksgA"/>
    <property type="match status" value="1"/>
</dbReference>
<dbReference type="GO" id="GO:0005739">
    <property type="term" value="C:mitochondrion"/>
    <property type="evidence" value="ECO:0007669"/>
    <property type="project" value="TreeGrafter"/>
</dbReference>
<dbReference type="InterPro" id="IPR020596">
    <property type="entry name" value="rRNA_Ade_Mease_Trfase_CS"/>
</dbReference>
<protein>
    <recommendedName>
        <fullName evidence="7">rRNA adenine N(6)-methyltransferase</fullName>
        <ecNumber evidence="7">2.1.1.-</ecNumber>
    </recommendedName>
</protein>
<dbReference type="SUPFAM" id="SSF53335">
    <property type="entry name" value="S-adenosyl-L-methionine-dependent methyltransferases"/>
    <property type="match status" value="1"/>
</dbReference>
<keyword evidence="4 6" id="KW-0949">S-adenosyl-L-methionine</keyword>
<dbReference type="KEGG" id="rarg:115741169"/>
<dbReference type="GO" id="GO:0000179">
    <property type="term" value="F:rRNA (adenine-N6,N6-)-dimethyltransferase activity"/>
    <property type="evidence" value="ECO:0007669"/>
    <property type="project" value="UniProtKB-UniRule"/>
</dbReference>